<accession>A0A1F7VAB4</accession>
<dbReference type="PANTHER" id="PTHR45947:SF3">
    <property type="entry name" value="SULFOQUINOVOSYL TRANSFERASE SQD2"/>
    <property type="match status" value="1"/>
</dbReference>
<dbReference type="Gene3D" id="3.40.50.2000">
    <property type="entry name" value="Glycogen Phosphorylase B"/>
    <property type="match status" value="2"/>
</dbReference>
<dbReference type="Pfam" id="PF00534">
    <property type="entry name" value="Glycos_transf_1"/>
    <property type="match status" value="1"/>
</dbReference>
<dbReference type="Proteomes" id="UP000178723">
    <property type="component" value="Unassembled WGS sequence"/>
</dbReference>
<dbReference type="SUPFAM" id="SSF53756">
    <property type="entry name" value="UDP-Glycosyltransferase/glycogen phosphorylase"/>
    <property type="match status" value="1"/>
</dbReference>
<feature type="domain" description="Glycosyltransferase subfamily 4-like N-terminal" evidence="2">
    <location>
        <begin position="14"/>
        <end position="189"/>
    </location>
</feature>
<evidence type="ECO:0000313" key="3">
    <source>
        <dbReference type="EMBL" id="OGL87395.1"/>
    </source>
</evidence>
<sequence>MKLALVHDHLTQTGGAEKVLGSFHKEFPAAPIFTLVYNAERFSSLLANSDIRTSFIQRLPWGLKHYQWFLPLMPWATERHDLRGYDAVLSSASAFAKGVLTGDHTLHICYCHTPTRYLWSDAHSYVEELPYPFFVKKLIPALLVKLRMWDYLAAQRPDVMIANSATVRRRISKYYRRDSVVLYPPVNIEAFASSKEVGKYYLTGGRLVSYKRFDIVIEAFNRLRVPLKIFGEGPAKSRLADLAKSNIEFLGFCSREKLAAAYAKCLAFIQPQEEDFGITAIEAMASGRPVIAYRAGGAIETIKAGESGIFFEEQSWEALADTVVRFEPSSFDSAVIRRQAENFSEEVFRNKLRNIINDAWAAHRARISGGSPAPTLTVS</sequence>
<dbReference type="AlphaFoldDB" id="A0A1F7VAB4"/>
<dbReference type="PANTHER" id="PTHR45947">
    <property type="entry name" value="SULFOQUINOVOSYL TRANSFERASE SQD2"/>
    <property type="match status" value="1"/>
</dbReference>
<evidence type="ECO:0000313" key="4">
    <source>
        <dbReference type="Proteomes" id="UP000178723"/>
    </source>
</evidence>
<protein>
    <submittedName>
        <fullName evidence="3">Uncharacterized protein</fullName>
    </submittedName>
</protein>
<feature type="domain" description="Glycosyl transferase family 1" evidence="1">
    <location>
        <begin position="196"/>
        <end position="327"/>
    </location>
</feature>
<proteinExistence type="predicted"/>
<evidence type="ECO:0000259" key="1">
    <source>
        <dbReference type="Pfam" id="PF00534"/>
    </source>
</evidence>
<reference evidence="3 4" key="1">
    <citation type="journal article" date="2016" name="Nat. Commun.">
        <title>Thousands of microbial genomes shed light on interconnected biogeochemical processes in an aquifer system.</title>
        <authorList>
            <person name="Anantharaman K."/>
            <person name="Brown C.T."/>
            <person name="Hug L.A."/>
            <person name="Sharon I."/>
            <person name="Castelle C.J."/>
            <person name="Probst A.J."/>
            <person name="Thomas B.C."/>
            <person name="Singh A."/>
            <person name="Wilkins M.J."/>
            <person name="Karaoz U."/>
            <person name="Brodie E.L."/>
            <person name="Williams K.H."/>
            <person name="Hubbard S.S."/>
            <person name="Banfield J.F."/>
        </authorList>
    </citation>
    <scope>NUCLEOTIDE SEQUENCE [LARGE SCALE GENOMIC DNA]</scope>
</reference>
<name>A0A1F7VAB4_9BACT</name>
<dbReference type="InterPro" id="IPR028098">
    <property type="entry name" value="Glyco_trans_4-like_N"/>
</dbReference>
<comment type="caution">
    <text evidence="3">The sequence shown here is derived from an EMBL/GenBank/DDBJ whole genome shotgun (WGS) entry which is preliminary data.</text>
</comment>
<dbReference type="EMBL" id="MGEP01000013">
    <property type="protein sequence ID" value="OGL87395.1"/>
    <property type="molecule type" value="Genomic_DNA"/>
</dbReference>
<dbReference type="InterPro" id="IPR050194">
    <property type="entry name" value="Glycosyltransferase_grp1"/>
</dbReference>
<evidence type="ECO:0000259" key="2">
    <source>
        <dbReference type="Pfam" id="PF13439"/>
    </source>
</evidence>
<gene>
    <name evidence="3" type="ORF">A3I40_00130</name>
</gene>
<dbReference type="GO" id="GO:0016757">
    <property type="term" value="F:glycosyltransferase activity"/>
    <property type="evidence" value="ECO:0007669"/>
    <property type="project" value="InterPro"/>
</dbReference>
<organism evidence="3 4">
    <name type="scientific">Candidatus Uhrbacteria bacterium RIFCSPLOWO2_02_FULL_48_12</name>
    <dbReference type="NCBI Taxonomy" id="1802407"/>
    <lineage>
        <taxon>Bacteria</taxon>
        <taxon>Candidatus Uhriibacteriota</taxon>
    </lineage>
</organism>
<dbReference type="Pfam" id="PF13439">
    <property type="entry name" value="Glyco_transf_4"/>
    <property type="match status" value="1"/>
</dbReference>
<dbReference type="STRING" id="1802407.A3I40_00130"/>
<dbReference type="InterPro" id="IPR001296">
    <property type="entry name" value="Glyco_trans_1"/>
</dbReference>